<sequence length="199" mass="21505">MTCCVPRPRDDIEFREEFNNSVLSTSLPRPRTAATVGHVSRSSLWACIDRLVLGGGVRMGVRVSSLRNEWSVVRAPGGAKSVGDRPYARARAQAHRNPFPRRPCGRMILSTRMAAATATSKVFMNFVSFQPDHPTPPSAMAPSLLTCAVTENADTISDGVCTIYTDPNTATTIAVLGAMELVPLVSCTPAIPLRFFSLL</sequence>
<accession>A0AAD6TFC1</accession>
<dbReference type="EMBL" id="JARJCM010000007">
    <property type="protein sequence ID" value="KAJ7044321.1"/>
    <property type="molecule type" value="Genomic_DNA"/>
</dbReference>
<evidence type="ECO:0000313" key="2">
    <source>
        <dbReference type="Proteomes" id="UP001218188"/>
    </source>
</evidence>
<reference evidence="1" key="1">
    <citation type="submission" date="2023-03" db="EMBL/GenBank/DDBJ databases">
        <title>Massive genome expansion in bonnet fungi (Mycena s.s.) driven by repeated elements and novel gene families across ecological guilds.</title>
        <authorList>
            <consortium name="Lawrence Berkeley National Laboratory"/>
            <person name="Harder C.B."/>
            <person name="Miyauchi S."/>
            <person name="Viragh M."/>
            <person name="Kuo A."/>
            <person name="Thoen E."/>
            <person name="Andreopoulos B."/>
            <person name="Lu D."/>
            <person name="Skrede I."/>
            <person name="Drula E."/>
            <person name="Henrissat B."/>
            <person name="Morin E."/>
            <person name="Kohler A."/>
            <person name="Barry K."/>
            <person name="LaButti K."/>
            <person name="Morin E."/>
            <person name="Salamov A."/>
            <person name="Lipzen A."/>
            <person name="Mereny Z."/>
            <person name="Hegedus B."/>
            <person name="Baldrian P."/>
            <person name="Stursova M."/>
            <person name="Weitz H."/>
            <person name="Taylor A."/>
            <person name="Grigoriev I.V."/>
            <person name="Nagy L.G."/>
            <person name="Martin F."/>
            <person name="Kauserud H."/>
        </authorList>
    </citation>
    <scope>NUCLEOTIDE SEQUENCE</scope>
    <source>
        <strain evidence="1">CBHHK200</strain>
    </source>
</reference>
<protein>
    <submittedName>
        <fullName evidence="1">Uncharacterized protein</fullName>
    </submittedName>
</protein>
<evidence type="ECO:0000313" key="1">
    <source>
        <dbReference type="EMBL" id="KAJ7044321.1"/>
    </source>
</evidence>
<organism evidence="1 2">
    <name type="scientific">Mycena alexandri</name>
    <dbReference type="NCBI Taxonomy" id="1745969"/>
    <lineage>
        <taxon>Eukaryota</taxon>
        <taxon>Fungi</taxon>
        <taxon>Dikarya</taxon>
        <taxon>Basidiomycota</taxon>
        <taxon>Agaricomycotina</taxon>
        <taxon>Agaricomycetes</taxon>
        <taxon>Agaricomycetidae</taxon>
        <taxon>Agaricales</taxon>
        <taxon>Marasmiineae</taxon>
        <taxon>Mycenaceae</taxon>
        <taxon>Mycena</taxon>
    </lineage>
</organism>
<dbReference type="AlphaFoldDB" id="A0AAD6TFC1"/>
<gene>
    <name evidence="1" type="ORF">C8F04DRAFT_1250260</name>
</gene>
<name>A0AAD6TFC1_9AGAR</name>
<comment type="caution">
    <text evidence="1">The sequence shown here is derived from an EMBL/GenBank/DDBJ whole genome shotgun (WGS) entry which is preliminary data.</text>
</comment>
<keyword evidence="2" id="KW-1185">Reference proteome</keyword>
<proteinExistence type="predicted"/>
<dbReference type="Proteomes" id="UP001218188">
    <property type="component" value="Unassembled WGS sequence"/>
</dbReference>